<reference evidence="2 3" key="1">
    <citation type="submission" date="2016-01" db="EMBL/GenBank/DDBJ databases">
        <title>Draft genome sequences of Microbacterium laevaniformans LCDC 91-0039 and the type strain of Microbacterium hominis LCDC 84-209.</title>
        <authorList>
            <person name="Bernier A.-M."/>
            <person name="Bernard K."/>
        </authorList>
    </citation>
    <scope>NUCLEOTIDE SEQUENCE [LARGE SCALE GENOMIC DNA]</scope>
    <source>
        <strain evidence="2 3">LCDC 91-0039</strain>
    </source>
</reference>
<evidence type="ECO:0008006" key="4">
    <source>
        <dbReference type="Google" id="ProtNLM"/>
    </source>
</evidence>
<evidence type="ECO:0000313" key="3">
    <source>
        <dbReference type="Proteomes" id="UP000075357"/>
    </source>
</evidence>
<name>A0A150HEQ5_9MICO</name>
<protein>
    <recommendedName>
        <fullName evidence="4">Glycosyltransferase</fullName>
    </recommendedName>
</protein>
<evidence type="ECO:0000256" key="1">
    <source>
        <dbReference type="SAM" id="MobiDB-lite"/>
    </source>
</evidence>
<dbReference type="Pfam" id="PF13692">
    <property type="entry name" value="Glyco_trans_1_4"/>
    <property type="match status" value="1"/>
</dbReference>
<comment type="caution">
    <text evidence="2">The sequence shown here is derived from an EMBL/GenBank/DDBJ whole genome shotgun (WGS) entry which is preliminary data.</text>
</comment>
<feature type="compositionally biased region" description="Low complexity" evidence="1">
    <location>
        <begin position="424"/>
        <end position="440"/>
    </location>
</feature>
<sequence length="440" mass="47642">MTTLAGLGSSRRSRYPCKFQRPLRLTCSPRPSARPSQNFGDVADFTAQPVHRCYGETAQDMRSPSTRKRARVRFIVSQSYRGHRLMYVSLLADAVIAQGEQAQVVLPIEARDSPEVATHLSGLSGDVIVRYARLDTSQDLKAVLRDASTVDDVIFPDGDIWLLRLLWRFLPCRATILSMRPAGQSRTQLVRLAQSTAKATLRWANRMIWGRRVLTLVSSEHPRPRASQAPDPAQVTIDAKLVEEERQSWFDSSKTAPRVWVGVVGGVGRRKNVDLVARALEALGPNYGLVLAGAAEGDESEIFEWTAGAVANGTSLIRIPGSIPNARFDAIIRALDCVVIAHSNEGPSGVFAKALSAGVPVVSAGARSLRRDADRAGERASWVPLEATRIAGAIELQSTLAKLPPRSDSVEMFTRRILGGRQPSATSGAGGSTSATVSEC</sequence>
<organism evidence="2 3">
    <name type="scientific">Microbacterium laevaniformans</name>
    <dbReference type="NCBI Taxonomy" id="36807"/>
    <lineage>
        <taxon>Bacteria</taxon>
        <taxon>Bacillati</taxon>
        <taxon>Actinomycetota</taxon>
        <taxon>Actinomycetes</taxon>
        <taxon>Micrococcales</taxon>
        <taxon>Microbacteriaceae</taxon>
        <taxon>Microbacterium</taxon>
    </lineage>
</organism>
<proteinExistence type="predicted"/>
<dbReference type="AlphaFoldDB" id="A0A150HEQ5"/>
<keyword evidence="3" id="KW-1185">Reference proteome</keyword>
<dbReference type="STRING" id="36807.Mlaev_01372"/>
<dbReference type="SUPFAM" id="SSF53756">
    <property type="entry name" value="UDP-Glycosyltransferase/glycogen phosphorylase"/>
    <property type="match status" value="1"/>
</dbReference>
<dbReference type="Proteomes" id="UP000075357">
    <property type="component" value="Unassembled WGS sequence"/>
</dbReference>
<evidence type="ECO:0000313" key="2">
    <source>
        <dbReference type="EMBL" id="KXZ60586.1"/>
    </source>
</evidence>
<accession>A0A150HEQ5</accession>
<gene>
    <name evidence="2" type="ORF">Mlaev_01372</name>
</gene>
<dbReference type="Gene3D" id="3.40.50.2000">
    <property type="entry name" value="Glycogen Phosphorylase B"/>
    <property type="match status" value="1"/>
</dbReference>
<dbReference type="EMBL" id="LRAD01000030">
    <property type="protein sequence ID" value="KXZ60586.1"/>
    <property type="molecule type" value="Genomic_DNA"/>
</dbReference>
<dbReference type="PATRIC" id="fig|36807.3.peg.1393"/>
<feature type="region of interest" description="Disordered" evidence="1">
    <location>
        <begin position="420"/>
        <end position="440"/>
    </location>
</feature>